<organism evidence="1 2">
    <name type="scientific">Micromonospora olivasterospora</name>
    <dbReference type="NCBI Taxonomy" id="1880"/>
    <lineage>
        <taxon>Bacteria</taxon>
        <taxon>Bacillati</taxon>
        <taxon>Actinomycetota</taxon>
        <taxon>Actinomycetes</taxon>
        <taxon>Micromonosporales</taxon>
        <taxon>Micromonosporaceae</taxon>
        <taxon>Micromonospora</taxon>
    </lineage>
</organism>
<protein>
    <submittedName>
        <fullName evidence="1">Uncharacterized protein</fullName>
    </submittedName>
</protein>
<accession>A0A562I6B8</accession>
<keyword evidence="2" id="KW-1185">Reference proteome</keyword>
<sequence>MIHIASIQRDLLALLDALRLDQAHRCGGPLRLTALPTGARISGCEVRVANFPAGLGAMLTIAGAGARHMTITLEYAEGIVGSRTEGNRMVGDRPAHLDPQLGQLELLGVPKGHLIATFAWPSRGFSEADAVTVLGGRGSPPT</sequence>
<dbReference type="AlphaFoldDB" id="A0A562I6B8"/>
<proteinExistence type="predicted"/>
<dbReference type="OrthoDB" id="3367156at2"/>
<evidence type="ECO:0000313" key="1">
    <source>
        <dbReference type="EMBL" id="TWH66245.1"/>
    </source>
</evidence>
<dbReference type="EMBL" id="VLKE01000001">
    <property type="protein sequence ID" value="TWH66245.1"/>
    <property type="molecule type" value="Genomic_DNA"/>
</dbReference>
<comment type="caution">
    <text evidence="1">The sequence shown here is derived from an EMBL/GenBank/DDBJ whole genome shotgun (WGS) entry which is preliminary data.</text>
</comment>
<gene>
    <name evidence="1" type="ORF">JD77_01196</name>
</gene>
<evidence type="ECO:0000313" key="2">
    <source>
        <dbReference type="Proteomes" id="UP000319825"/>
    </source>
</evidence>
<reference evidence="1 2" key="1">
    <citation type="submission" date="2019-07" db="EMBL/GenBank/DDBJ databases">
        <title>R&amp;d 2014.</title>
        <authorList>
            <person name="Klenk H.-P."/>
        </authorList>
    </citation>
    <scope>NUCLEOTIDE SEQUENCE [LARGE SCALE GENOMIC DNA]</scope>
    <source>
        <strain evidence="1 2">DSM 43868</strain>
    </source>
</reference>
<dbReference type="Proteomes" id="UP000319825">
    <property type="component" value="Unassembled WGS sequence"/>
</dbReference>
<dbReference type="RefSeq" id="WP_145773380.1">
    <property type="nucleotide sequence ID" value="NZ_BAAATQ010000285.1"/>
</dbReference>
<name>A0A562I6B8_MICOL</name>